<dbReference type="Pfam" id="PF16739">
    <property type="entry name" value="CARD_2"/>
    <property type="match status" value="1"/>
</dbReference>
<dbReference type="Proteomes" id="UP000507470">
    <property type="component" value="Unassembled WGS sequence"/>
</dbReference>
<evidence type="ECO:0000259" key="6">
    <source>
        <dbReference type="Pfam" id="PF16739"/>
    </source>
</evidence>
<keyword evidence="8" id="KW-1185">Reference proteome</keyword>
<evidence type="ECO:0000256" key="5">
    <source>
        <dbReference type="ARBA" id="ARBA00022859"/>
    </source>
</evidence>
<dbReference type="Gene3D" id="2.120.10.30">
    <property type="entry name" value="TolB, C-terminal domain"/>
    <property type="match status" value="1"/>
</dbReference>
<keyword evidence="3" id="KW-0399">Innate immunity</keyword>
<dbReference type="SUPFAM" id="SSF63829">
    <property type="entry name" value="Calcium-dependent phosphotriesterase"/>
    <property type="match status" value="1"/>
</dbReference>
<keyword evidence="5" id="KW-0391">Immunity</keyword>
<dbReference type="Gene3D" id="1.10.533.10">
    <property type="entry name" value="Death Domain, Fas"/>
    <property type="match status" value="1"/>
</dbReference>
<dbReference type="GO" id="GO:0045087">
    <property type="term" value="P:innate immune response"/>
    <property type="evidence" value="ECO:0007669"/>
    <property type="project" value="UniProtKB-KW"/>
</dbReference>
<dbReference type="GO" id="GO:0005737">
    <property type="term" value="C:cytoplasm"/>
    <property type="evidence" value="ECO:0007669"/>
    <property type="project" value="UniProtKB-ARBA"/>
</dbReference>
<evidence type="ECO:0000313" key="8">
    <source>
        <dbReference type="Proteomes" id="UP000507470"/>
    </source>
</evidence>
<dbReference type="EMBL" id="CACVKT020005131">
    <property type="protein sequence ID" value="CAC5393336.1"/>
    <property type="molecule type" value="Genomic_DNA"/>
</dbReference>
<dbReference type="OrthoDB" id="6090778at2759"/>
<evidence type="ECO:0000256" key="4">
    <source>
        <dbReference type="ARBA" id="ARBA00022843"/>
    </source>
</evidence>
<evidence type="ECO:0000256" key="2">
    <source>
        <dbReference type="ARBA" id="ARBA00022553"/>
    </source>
</evidence>
<reference evidence="7 8" key="1">
    <citation type="submission" date="2020-06" db="EMBL/GenBank/DDBJ databases">
        <authorList>
            <person name="Li R."/>
            <person name="Bekaert M."/>
        </authorList>
    </citation>
    <scope>NUCLEOTIDE SEQUENCE [LARGE SCALE GENOMIC DNA]</scope>
    <source>
        <strain evidence="8">wild</strain>
    </source>
</reference>
<keyword evidence="1" id="KW-1017">Isopeptide bond</keyword>
<dbReference type="InterPro" id="IPR011029">
    <property type="entry name" value="DEATH-like_dom_sf"/>
</dbReference>
<feature type="domain" description="Caspase recruitment" evidence="6">
    <location>
        <begin position="60"/>
        <end position="138"/>
    </location>
</feature>
<gene>
    <name evidence="7" type="ORF">MCOR_28206</name>
</gene>
<evidence type="ECO:0000313" key="7">
    <source>
        <dbReference type="EMBL" id="CAC5393336.1"/>
    </source>
</evidence>
<dbReference type="AlphaFoldDB" id="A0A6J8CDB6"/>
<evidence type="ECO:0000256" key="1">
    <source>
        <dbReference type="ARBA" id="ARBA00022499"/>
    </source>
</evidence>
<keyword evidence="4" id="KW-0832">Ubl conjugation</keyword>
<proteinExistence type="predicted"/>
<name>A0A6J8CDB6_MYTCO</name>
<accession>A0A6J8CDB6</accession>
<sequence length="418" mass="48711">MSKSQIESLDRVCLLKSEFLKFLKPTDVIFNIQGLEGYQRFVDPIRNIYPDRGRNFCQEYFEFIINYLSGDLADVLEPLQLCAYLYKNRCIEQSDKEAIEAMQSSRGRTAACREMFLAVKRRKDSWALLLLEAIKETQEYVKLKMDPSASQESVPFKSSFQFDVKLRKKFQLQPTPDLVISDCIITNDQLVFTGYFSERLHIYNTYGSYNRELKLFSRPQCIAVINDDDVAVSYDQKFVEIINISTEQMRNKIVTRDYSCKLSYQNDLMYVVIDYHTIDVMNMTGEIIRSFHCPLNSTVQCLSPDTDSLFLTYPFNYALYCCDLNGSSRWNCTFATKIKPRHVTTDGNGNVYIVCYESNNVFVVSPDGRHYKELFTEKEGLQIPTRIYYDKSNDYLLVYNSWTCDAFLFDVKCSTTNE</sequence>
<dbReference type="InterPro" id="IPR011042">
    <property type="entry name" value="6-blade_b-propeller_TolB-like"/>
</dbReference>
<evidence type="ECO:0000256" key="3">
    <source>
        <dbReference type="ARBA" id="ARBA00022588"/>
    </source>
</evidence>
<dbReference type="InterPro" id="IPR031964">
    <property type="entry name" value="CARD_dom"/>
</dbReference>
<protein>
    <recommendedName>
        <fullName evidence="6">Caspase recruitment domain-containing protein</fullName>
    </recommendedName>
</protein>
<keyword evidence="2" id="KW-0597">Phosphoprotein</keyword>
<organism evidence="7 8">
    <name type="scientific">Mytilus coruscus</name>
    <name type="common">Sea mussel</name>
    <dbReference type="NCBI Taxonomy" id="42192"/>
    <lineage>
        <taxon>Eukaryota</taxon>
        <taxon>Metazoa</taxon>
        <taxon>Spiralia</taxon>
        <taxon>Lophotrochozoa</taxon>
        <taxon>Mollusca</taxon>
        <taxon>Bivalvia</taxon>
        <taxon>Autobranchia</taxon>
        <taxon>Pteriomorphia</taxon>
        <taxon>Mytilida</taxon>
        <taxon>Mytiloidea</taxon>
        <taxon>Mytilidae</taxon>
        <taxon>Mytilinae</taxon>
        <taxon>Mytilus</taxon>
    </lineage>
</organism>